<gene>
    <name evidence="2" type="ORF">EDD32_1836</name>
</gene>
<dbReference type="AlphaFoldDB" id="A0A3N4Z6C0"/>
<sequence length="253" mass="27599">MVFTLPVPTKPFALLASRSEDAAADGEYASFLRLTGLRADELVRIRMESGRFTPLDLDRFAGTFLGGSPFTTSVPAEHKSDDQLRIEAELDVVLSEIHERDLPFLGTCFGIGALGRVAGGVVDGTYAESTAAVEINLTDEGRDDPLLAGMPPTFAAYVGHKEACTVLPPGAVLLARSEACPVQMYRLGRNQYVTQFHPETDRDAVITRMSVYRHAGHFPAEEFESVVVRVSGVDVTDSHEVVRAFVRRYARPA</sequence>
<dbReference type="SUPFAM" id="SSF52317">
    <property type="entry name" value="Class I glutamine amidotransferase-like"/>
    <property type="match status" value="1"/>
</dbReference>
<dbReference type="PANTHER" id="PTHR42695">
    <property type="entry name" value="GLUTAMINE AMIDOTRANSFERASE YLR126C-RELATED"/>
    <property type="match status" value="1"/>
</dbReference>
<dbReference type="Proteomes" id="UP000280726">
    <property type="component" value="Unassembled WGS sequence"/>
</dbReference>
<dbReference type="InterPro" id="IPR017926">
    <property type="entry name" value="GATASE"/>
</dbReference>
<dbReference type="Gene3D" id="3.40.50.880">
    <property type="match status" value="1"/>
</dbReference>
<dbReference type="EMBL" id="RKRA01000001">
    <property type="protein sequence ID" value="RPF27356.1"/>
    <property type="molecule type" value="Genomic_DNA"/>
</dbReference>
<protein>
    <submittedName>
        <fullName evidence="2">GMP synthase (Glutamine-hydrolysing)</fullName>
    </submittedName>
</protein>
<organism evidence="2 3">
    <name type="scientific">Georgenia muralis</name>
    <dbReference type="NCBI Taxonomy" id="154117"/>
    <lineage>
        <taxon>Bacteria</taxon>
        <taxon>Bacillati</taxon>
        <taxon>Actinomycetota</taxon>
        <taxon>Actinomycetes</taxon>
        <taxon>Micrococcales</taxon>
        <taxon>Bogoriellaceae</taxon>
        <taxon>Georgenia</taxon>
    </lineage>
</organism>
<dbReference type="PANTHER" id="PTHR42695:SF5">
    <property type="entry name" value="GLUTAMINE AMIDOTRANSFERASE YLR126C-RELATED"/>
    <property type="match status" value="1"/>
</dbReference>
<accession>A0A3N4Z6C0</accession>
<dbReference type="GO" id="GO:0005829">
    <property type="term" value="C:cytosol"/>
    <property type="evidence" value="ECO:0007669"/>
    <property type="project" value="TreeGrafter"/>
</dbReference>
<feature type="domain" description="Glutamine amidotransferase" evidence="1">
    <location>
        <begin position="94"/>
        <end position="200"/>
    </location>
</feature>
<keyword evidence="3" id="KW-1185">Reference proteome</keyword>
<dbReference type="InterPro" id="IPR029062">
    <property type="entry name" value="Class_I_gatase-like"/>
</dbReference>
<name>A0A3N4Z6C0_9MICO</name>
<proteinExistence type="predicted"/>
<evidence type="ECO:0000313" key="2">
    <source>
        <dbReference type="EMBL" id="RPF27356.1"/>
    </source>
</evidence>
<comment type="caution">
    <text evidence="2">The sequence shown here is derived from an EMBL/GenBank/DDBJ whole genome shotgun (WGS) entry which is preliminary data.</text>
</comment>
<reference evidence="2 3" key="1">
    <citation type="submission" date="2018-11" db="EMBL/GenBank/DDBJ databases">
        <title>Sequencing the genomes of 1000 actinobacteria strains.</title>
        <authorList>
            <person name="Klenk H.-P."/>
        </authorList>
    </citation>
    <scope>NUCLEOTIDE SEQUENCE [LARGE SCALE GENOMIC DNA]</scope>
    <source>
        <strain evidence="2 3">DSM 14418</strain>
    </source>
</reference>
<dbReference type="PROSITE" id="PS51273">
    <property type="entry name" value="GATASE_TYPE_1"/>
    <property type="match status" value="1"/>
</dbReference>
<evidence type="ECO:0000259" key="1">
    <source>
        <dbReference type="Pfam" id="PF00117"/>
    </source>
</evidence>
<dbReference type="InterPro" id="IPR044992">
    <property type="entry name" value="ChyE-like"/>
</dbReference>
<dbReference type="NCBIfam" id="NF005743">
    <property type="entry name" value="PRK07567.1"/>
    <property type="match status" value="1"/>
</dbReference>
<evidence type="ECO:0000313" key="3">
    <source>
        <dbReference type="Proteomes" id="UP000280726"/>
    </source>
</evidence>
<dbReference type="Pfam" id="PF00117">
    <property type="entry name" value="GATase"/>
    <property type="match status" value="1"/>
</dbReference>
<dbReference type="CDD" id="cd01741">
    <property type="entry name" value="GATase1_1"/>
    <property type="match status" value="1"/>
</dbReference>